<proteinExistence type="predicted"/>
<dbReference type="Proteomes" id="UP000283509">
    <property type="component" value="Unassembled WGS sequence"/>
</dbReference>
<name>A0A423TYC6_PENVA</name>
<dbReference type="OrthoDB" id="6381781at2759"/>
<protein>
    <submittedName>
        <fullName evidence="2">Uncharacterized protein</fullName>
    </submittedName>
</protein>
<evidence type="ECO:0000313" key="3">
    <source>
        <dbReference type="Proteomes" id="UP000283509"/>
    </source>
</evidence>
<feature type="compositionally biased region" description="Basic and acidic residues" evidence="1">
    <location>
        <begin position="76"/>
        <end position="92"/>
    </location>
</feature>
<organism evidence="2 3">
    <name type="scientific">Penaeus vannamei</name>
    <name type="common">Whiteleg shrimp</name>
    <name type="synonym">Litopenaeus vannamei</name>
    <dbReference type="NCBI Taxonomy" id="6689"/>
    <lineage>
        <taxon>Eukaryota</taxon>
        <taxon>Metazoa</taxon>
        <taxon>Ecdysozoa</taxon>
        <taxon>Arthropoda</taxon>
        <taxon>Crustacea</taxon>
        <taxon>Multicrustacea</taxon>
        <taxon>Malacostraca</taxon>
        <taxon>Eumalacostraca</taxon>
        <taxon>Eucarida</taxon>
        <taxon>Decapoda</taxon>
        <taxon>Dendrobranchiata</taxon>
        <taxon>Penaeoidea</taxon>
        <taxon>Penaeidae</taxon>
        <taxon>Penaeus</taxon>
    </lineage>
</organism>
<comment type="caution">
    <text evidence="2">The sequence shown here is derived from an EMBL/GenBank/DDBJ whole genome shotgun (WGS) entry which is preliminary data.</text>
</comment>
<feature type="region of interest" description="Disordered" evidence="1">
    <location>
        <begin position="1"/>
        <end position="125"/>
    </location>
</feature>
<dbReference type="EMBL" id="QCYY01000968">
    <property type="protein sequence ID" value="ROT81467.1"/>
    <property type="molecule type" value="Genomic_DNA"/>
</dbReference>
<accession>A0A423TYC6</accession>
<reference evidence="2 3" key="1">
    <citation type="submission" date="2018-04" db="EMBL/GenBank/DDBJ databases">
        <authorList>
            <person name="Zhang X."/>
            <person name="Yuan J."/>
            <person name="Li F."/>
            <person name="Xiang J."/>
        </authorList>
    </citation>
    <scope>NUCLEOTIDE SEQUENCE [LARGE SCALE GENOMIC DNA]</scope>
    <source>
        <tissue evidence="2">Muscle</tissue>
    </source>
</reference>
<evidence type="ECO:0000313" key="2">
    <source>
        <dbReference type="EMBL" id="ROT81467.1"/>
    </source>
</evidence>
<keyword evidence="3" id="KW-1185">Reference proteome</keyword>
<gene>
    <name evidence="2" type="ORF">C7M84_025368</name>
</gene>
<feature type="compositionally biased region" description="Basic and acidic residues" evidence="1">
    <location>
        <begin position="46"/>
        <end position="61"/>
    </location>
</feature>
<feature type="compositionally biased region" description="Basic and acidic residues" evidence="1">
    <location>
        <begin position="1"/>
        <end position="13"/>
    </location>
</feature>
<dbReference type="AlphaFoldDB" id="A0A423TYC6"/>
<sequence length="636" mass="68346">MGLPPDRDTKEAEEAPPPARRQPVFQSFCSGGTPAAVNYDPGGVGEEEHCARGVRRQEEARRRRRERQQNQAKGGIARDQEETPRSVQERRQQPGSVRPPQSCLQTETFDREGQGRVLASSPPLPRFLLSRRGREEMRSLLNSGHPPPAGGVVNRGDSPAPSSLRLQHVSHLQPFPPAVGSASPERGSFVTLSRPLIILSLSCTYHSRRFSFRSLSTSLSLSLLSLYLSACLSLRSFLHPLQCLDPSNIALPLISRLLHSSLPFFLRLSSLHRPSSRPILPPSSASRSPLFPSSRLLLSTPLLPLCPSTSLASLPLSLIPVPPRSSGPRFLASLALRQSLFCWPASLRALLPSVFSPLAVLRCDLLSLPTSSLLLRCSFASSSLAFSPFTSLPSELVSSLLLSPSTSFLLTGFLLSSLLALPCSSASFPLSSFLSPLALPLLPLSSPAVPSFLSPSASAPPSLPPLPPFLPSFLSLPPPFLLSSYSLSSSLPLPPSLPFRLSSPPVPFPLCLSLPPFLLLALGLSPLLSILCYLSHLSSSRLSLPSPIPSSPASPSSPPVCHLPFLSSPLDRLLLPPSASSLVARLPPRLPPSFFCLVLSPSVPPFLVPPPSIPLLFILDPSIRSMFFTSLVRHSS</sequence>
<evidence type="ECO:0000256" key="1">
    <source>
        <dbReference type="SAM" id="MobiDB-lite"/>
    </source>
</evidence>
<reference evidence="2 3" key="2">
    <citation type="submission" date="2019-01" db="EMBL/GenBank/DDBJ databases">
        <title>The decoding of complex shrimp genome reveals the adaptation for benthos swimmer, frequently molting mechanism and breeding impact on genome.</title>
        <authorList>
            <person name="Sun Y."/>
            <person name="Gao Y."/>
            <person name="Yu Y."/>
        </authorList>
    </citation>
    <scope>NUCLEOTIDE SEQUENCE [LARGE SCALE GENOMIC DNA]</scope>
    <source>
        <tissue evidence="2">Muscle</tissue>
    </source>
</reference>